<evidence type="ECO:0000256" key="3">
    <source>
        <dbReference type="ARBA" id="ARBA00022692"/>
    </source>
</evidence>
<evidence type="ECO:0000256" key="2">
    <source>
        <dbReference type="ARBA" id="ARBA00007635"/>
    </source>
</evidence>
<evidence type="ECO:0000313" key="9">
    <source>
        <dbReference type="Proteomes" id="UP000694853"/>
    </source>
</evidence>
<dbReference type="KEGG" id="aprc:113856022"/>
<dbReference type="GeneID" id="113856022"/>
<evidence type="ECO:0000256" key="6">
    <source>
        <dbReference type="RuleBase" id="RU363077"/>
    </source>
</evidence>
<keyword evidence="3 6" id="KW-0812">Transmembrane</keyword>
<feature type="transmembrane region" description="Helical" evidence="6">
    <location>
        <begin position="107"/>
        <end position="126"/>
    </location>
</feature>
<proteinExistence type="inferred from homology"/>
<dbReference type="InterPro" id="IPR000620">
    <property type="entry name" value="EamA_dom"/>
</dbReference>
<evidence type="ECO:0000256" key="1">
    <source>
        <dbReference type="ARBA" id="ARBA00004141"/>
    </source>
</evidence>
<feature type="domain" description="EamA" evidence="8">
    <location>
        <begin position="185"/>
        <end position="324"/>
    </location>
</feature>
<dbReference type="InterPro" id="IPR030184">
    <property type="entry name" value="WAT1-related"/>
</dbReference>
<feature type="transmembrane region" description="Helical" evidence="6">
    <location>
        <begin position="138"/>
        <end position="164"/>
    </location>
</feature>
<feature type="transmembrane region" description="Helical" evidence="6">
    <location>
        <begin position="12"/>
        <end position="31"/>
    </location>
</feature>
<sequence>MSRIRKVIGGLKPAFLMVVVQFSYAGVSILYKMVANDGMSLSVLMAYRFLFASLFMVPLAYLVERKSKPRITVQVLIQAFLCGLFGASLQQNLFVEAVALASATYATAMYNLIPGVTFILAVIFGLERLNIKASTGKAKVLGTVMGIGGAMMLTFCKSTEIHIWSTHVNLMRHLQPHDVPETQVWGTSLALGTCVSYSIWLIIQARMSEKFPWHYTSAALMSVMACIQSIIFALVMERKNWSRWKLGWNIRLLTAVYTGVVASGLAWVLITWCVCLKGPLFASIFNPLFLVLVAIAGSLVLDERLQLGSIIGSLLIVLGLYTVLWGKGEEFKRTIKMKLTKGSFEVESLETITKNHANGKCFENDNSDMNSGITVTTVKEGKGQSEVEDASTNGTGENKIKEIPIDYEGPKR</sequence>
<evidence type="ECO:0000256" key="5">
    <source>
        <dbReference type="ARBA" id="ARBA00023136"/>
    </source>
</evidence>
<evidence type="ECO:0000256" key="7">
    <source>
        <dbReference type="SAM" id="MobiDB-lite"/>
    </source>
</evidence>
<gene>
    <name evidence="10" type="primary">LOC113856022</name>
</gene>
<feature type="domain" description="EamA" evidence="8">
    <location>
        <begin position="14"/>
        <end position="154"/>
    </location>
</feature>
<feature type="transmembrane region" description="Helical" evidence="6">
    <location>
        <begin position="215"/>
        <end position="236"/>
    </location>
</feature>
<dbReference type="RefSeq" id="XP_027343444.1">
    <property type="nucleotide sequence ID" value="XM_027487643.1"/>
</dbReference>
<dbReference type="AlphaFoldDB" id="A0A8B8KKS7"/>
<dbReference type="GO" id="GO:0022857">
    <property type="term" value="F:transmembrane transporter activity"/>
    <property type="evidence" value="ECO:0007669"/>
    <property type="project" value="InterPro"/>
</dbReference>
<feature type="compositionally biased region" description="Basic and acidic residues" evidence="7">
    <location>
        <begin position="398"/>
        <end position="412"/>
    </location>
</feature>
<dbReference type="Pfam" id="PF00892">
    <property type="entry name" value="EamA"/>
    <property type="match status" value="2"/>
</dbReference>
<keyword evidence="4 6" id="KW-1133">Transmembrane helix</keyword>
<evidence type="ECO:0000259" key="8">
    <source>
        <dbReference type="Pfam" id="PF00892"/>
    </source>
</evidence>
<accession>A0A8B8KKS7</accession>
<organism evidence="9 10">
    <name type="scientific">Abrus precatorius</name>
    <name type="common">Indian licorice</name>
    <name type="synonym">Glycine abrus</name>
    <dbReference type="NCBI Taxonomy" id="3816"/>
    <lineage>
        <taxon>Eukaryota</taxon>
        <taxon>Viridiplantae</taxon>
        <taxon>Streptophyta</taxon>
        <taxon>Embryophyta</taxon>
        <taxon>Tracheophyta</taxon>
        <taxon>Spermatophyta</taxon>
        <taxon>Magnoliopsida</taxon>
        <taxon>eudicotyledons</taxon>
        <taxon>Gunneridae</taxon>
        <taxon>Pentapetalae</taxon>
        <taxon>rosids</taxon>
        <taxon>fabids</taxon>
        <taxon>Fabales</taxon>
        <taxon>Fabaceae</taxon>
        <taxon>Papilionoideae</taxon>
        <taxon>50 kb inversion clade</taxon>
        <taxon>NPAAA clade</taxon>
        <taxon>indigoferoid/millettioid clade</taxon>
        <taxon>Abreae</taxon>
        <taxon>Abrus</taxon>
    </lineage>
</organism>
<feature type="transmembrane region" description="Helical" evidence="6">
    <location>
        <begin position="184"/>
        <end position="203"/>
    </location>
</feature>
<comment type="similarity">
    <text evidence="2 6">Belongs to the drug/metabolite transporter (DMT) superfamily. Plant drug/metabolite exporter (P-DME) (TC 2.A.7.4) family.</text>
</comment>
<dbReference type="OrthoDB" id="1728340at2759"/>
<feature type="region of interest" description="Disordered" evidence="7">
    <location>
        <begin position="378"/>
        <end position="412"/>
    </location>
</feature>
<feature type="transmembrane region" description="Helical" evidence="6">
    <location>
        <begin position="75"/>
        <end position="95"/>
    </location>
</feature>
<evidence type="ECO:0000313" key="10">
    <source>
        <dbReference type="RefSeq" id="XP_027343444.1"/>
    </source>
</evidence>
<keyword evidence="5 6" id="KW-0472">Membrane</keyword>
<feature type="transmembrane region" description="Helical" evidence="6">
    <location>
        <begin position="280"/>
        <end position="301"/>
    </location>
</feature>
<comment type="subcellular location">
    <subcellularLocation>
        <location evidence="1 6">Membrane</location>
        <topology evidence="1 6">Multi-pass membrane protein</topology>
    </subcellularLocation>
</comment>
<dbReference type="PANTHER" id="PTHR31218">
    <property type="entry name" value="WAT1-RELATED PROTEIN"/>
    <property type="match status" value="1"/>
</dbReference>
<feature type="transmembrane region" description="Helical" evidence="6">
    <location>
        <begin position="43"/>
        <end position="63"/>
    </location>
</feature>
<dbReference type="InterPro" id="IPR037185">
    <property type="entry name" value="EmrE-like"/>
</dbReference>
<protein>
    <recommendedName>
        <fullName evidence="6">WAT1-related protein</fullName>
    </recommendedName>
</protein>
<dbReference type="SUPFAM" id="SSF103481">
    <property type="entry name" value="Multidrug resistance efflux transporter EmrE"/>
    <property type="match status" value="2"/>
</dbReference>
<feature type="transmembrane region" description="Helical" evidence="6">
    <location>
        <begin position="307"/>
        <end position="326"/>
    </location>
</feature>
<name>A0A8B8KKS7_ABRPR</name>
<dbReference type="GO" id="GO:0016020">
    <property type="term" value="C:membrane"/>
    <property type="evidence" value="ECO:0007669"/>
    <property type="project" value="UniProtKB-SubCell"/>
</dbReference>
<feature type="transmembrane region" description="Helical" evidence="6">
    <location>
        <begin position="248"/>
        <end position="273"/>
    </location>
</feature>
<keyword evidence="9" id="KW-1185">Reference proteome</keyword>
<reference evidence="10" key="2">
    <citation type="submission" date="2025-08" db="UniProtKB">
        <authorList>
            <consortium name="RefSeq"/>
        </authorList>
    </citation>
    <scope>IDENTIFICATION</scope>
    <source>
        <tissue evidence="10">Young leaves</tissue>
    </source>
</reference>
<evidence type="ECO:0000256" key="4">
    <source>
        <dbReference type="ARBA" id="ARBA00022989"/>
    </source>
</evidence>
<reference evidence="9" key="1">
    <citation type="journal article" date="2019" name="Toxins">
        <title>Detection of Abrin-Like and Prepropulchellin-Like Toxin Genes and Transcripts Using Whole Genome Sequencing and Full-Length Transcript Sequencing of Abrus precatorius.</title>
        <authorList>
            <person name="Hovde B.T."/>
            <person name="Daligault H.E."/>
            <person name="Hanschen E.R."/>
            <person name="Kunde Y.A."/>
            <person name="Johnson M.B."/>
            <person name="Starkenburg S.R."/>
            <person name="Johnson S.L."/>
        </authorList>
    </citation>
    <scope>NUCLEOTIDE SEQUENCE [LARGE SCALE GENOMIC DNA]</scope>
</reference>
<dbReference type="Proteomes" id="UP000694853">
    <property type="component" value="Unplaced"/>
</dbReference>